<proteinExistence type="predicted"/>
<accession>A0A0T5Z3V8</accession>
<dbReference type="EMBL" id="LMXI01000507">
    <property type="protein sequence ID" value="KRT57618.1"/>
    <property type="molecule type" value="Genomic_DNA"/>
</dbReference>
<comment type="caution">
    <text evidence="1">The sequence shown here is derived from an EMBL/GenBank/DDBJ whole genome shotgun (WGS) entry which is preliminary data.</text>
</comment>
<gene>
    <name evidence="1" type="ORF">Ga0076813_11871</name>
</gene>
<evidence type="ECO:0000313" key="2">
    <source>
        <dbReference type="Proteomes" id="UP000051276"/>
    </source>
</evidence>
<evidence type="ECO:0000313" key="1">
    <source>
        <dbReference type="EMBL" id="KRT57618.1"/>
    </source>
</evidence>
<dbReference type="AlphaFoldDB" id="A0A0T5Z3V8"/>
<reference evidence="1 2" key="1">
    <citation type="submission" date="2015-11" db="EMBL/GenBank/DDBJ databases">
        <title>The genome of Candidatus Endoriftia persephone in Ridgeia piscesae and population structure of the North Eastern Pacific vestimentiferan symbionts.</title>
        <authorList>
            <person name="Perez M."/>
            <person name="Juniper K.S."/>
        </authorList>
    </citation>
    <scope>NUCLEOTIDE SEQUENCE [LARGE SCALE GENOMIC DNA]</scope>
    <source>
        <strain evidence="1">Ind10</strain>
    </source>
</reference>
<protein>
    <submittedName>
        <fullName evidence="1">Uncharacterized protein</fullName>
    </submittedName>
</protein>
<organism evidence="1 2">
    <name type="scientific">endosymbiont of Ridgeia piscesae</name>
    <dbReference type="NCBI Taxonomy" id="54398"/>
    <lineage>
        <taxon>Bacteria</taxon>
        <taxon>Pseudomonadati</taxon>
        <taxon>Pseudomonadota</taxon>
        <taxon>Gammaproteobacteria</taxon>
        <taxon>sulfur-oxidizing symbionts</taxon>
    </lineage>
</organism>
<sequence>MRVQQVSVTDMKQQVTKLISIHQGLLAKKFL</sequence>
<dbReference type="Proteomes" id="UP000051276">
    <property type="component" value="Unassembled WGS sequence"/>
</dbReference>
<name>A0A0T5Z3V8_9GAMM</name>